<dbReference type="InterPro" id="IPR001444">
    <property type="entry name" value="Flag_bb_rod_N"/>
</dbReference>
<dbReference type="InterPro" id="IPR010930">
    <property type="entry name" value="Flg_bb/hook_C_dom"/>
</dbReference>
<dbReference type="AlphaFoldDB" id="A0A173TQX4"/>
<dbReference type="NCBIfam" id="TIGR03506">
    <property type="entry name" value="FlgEFG_subfam"/>
    <property type="match status" value="1"/>
</dbReference>
<evidence type="ECO:0000256" key="2">
    <source>
        <dbReference type="RuleBase" id="RU362116"/>
    </source>
</evidence>
<dbReference type="Pfam" id="PF22692">
    <property type="entry name" value="LlgE_F_G_D1"/>
    <property type="match status" value="1"/>
</dbReference>
<organism evidence="6 8">
    <name type="scientific">Roseburia intestinalis</name>
    <dbReference type="NCBI Taxonomy" id="166486"/>
    <lineage>
        <taxon>Bacteria</taxon>
        <taxon>Bacillati</taxon>
        <taxon>Bacillota</taxon>
        <taxon>Clostridia</taxon>
        <taxon>Lachnospirales</taxon>
        <taxon>Lachnospiraceae</taxon>
        <taxon>Roseburia</taxon>
    </lineage>
</organism>
<keyword evidence="7" id="KW-0966">Cell projection</keyword>
<dbReference type="EMBL" id="QSHO01000012">
    <property type="protein sequence ID" value="RHC15742.1"/>
    <property type="molecule type" value="Genomic_DNA"/>
</dbReference>
<dbReference type="Proteomes" id="UP000095350">
    <property type="component" value="Unassembled WGS sequence"/>
</dbReference>
<dbReference type="GO" id="GO:0071978">
    <property type="term" value="P:bacterial-type flagellum-dependent swarming motility"/>
    <property type="evidence" value="ECO:0007669"/>
    <property type="project" value="TreeGrafter"/>
</dbReference>
<dbReference type="Proteomes" id="UP000283513">
    <property type="component" value="Unassembled WGS sequence"/>
</dbReference>
<sequence>MVKGLYTAYTGMINEQNRLDILSNNLANADTNGYKKEGATNQTFADELAIKIKDTSSYGMPQKLGTMSMGVHIGETYTDYSQGNFRVTDNATDFALDGDGFFAIAYTDKAGNTSVKYSRDGAFVVNTAGYLVTKDGDYVLNQNGAMNADAGARIQVDPNVPITVDEKGNIFQNNQQVGTIGVVDIADYNYLAKYGENMYDLVNGGARQASTAKVTQGCIESSNINVVSEMVNMITISRAFQAGQKVINAVDETLDKAVNQVGKV</sequence>
<reference evidence="7 9" key="2">
    <citation type="submission" date="2018-08" db="EMBL/GenBank/DDBJ databases">
        <title>A genome reference for cultivated species of the human gut microbiota.</title>
        <authorList>
            <person name="Zou Y."/>
            <person name="Xue W."/>
            <person name="Luo G."/>
        </authorList>
    </citation>
    <scope>NUCLEOTIDE SEQUENCE [LARGE SCALE GENOMIC DNA]</scope>
    <source>
        <strain evidence="7 9">AM37-1AC</strain>
    </source>
</reference>
<evidence type="ECO:0000259" key="3">
    <source>
        <dbReference type="Pfam" id="PF00460"/>
    </source>
</evidence>
<keyword evidence="2" id="KW-0975">Bacterial flagellum</keyword>
<dbReference type="PANTHER" id="PTHR30435">
    <property type="entry name" value="FLAGELLAR PROTEIN"/>
    <property type="match status" value="1"/>
</dbReference>
<accession>A0A173TQX4</accession>
<dbReference type="SUPFAM" id="SSF117143">
    <property type="entry name" value="Flagellar hook protein flgE"/>
    <property type="match status" value="1"/>
</dbReference>
<feature type="domain" description="Flagellar basal-body/hook protein C-terminal" evidence="4">
    <location>
        <begin position="216"/>
        <end position="259"/>
    </location>
</feature>
<feature type="domain" description="Flagellar hook protein FlgE/F/G-like D1" evidence="5">
    <location>
        <begin position="95"/>
        <end position="170"/>
    </location>
</feature>
<dbReference type="GO" id="GO:0009425">
    <property type="term" value="C:bacterial-type flagellum basal body"/>
    <property type="evidence" value="ECO:0007669"/>
    <property type="project" value="UniProtKB-SubCell"/>
</dbReference>
<dbReference type="Pfam" id="PF06429">
    <property type="entry name" value="Flg_bbr_C"/>
    <property type="match status" value="1"/>
</dbReference>
<feature type="domain" description="Flagellar basal body rod protein N-terminal" evidence="3">
    <location>
        <begin position="5"/>
        <end position="35"/>
    </location>
</feature>
<dbReference type="STRING" id="166486.ERS852572_01662"/>
<comment type="similarity">
    <text evidence="1 2">Belongs to the flagella basal body rod proteins family.</text>
</comment>
<evidence type="ECO:0000259" key="4">
    <source>
        <dbReference type="Pfam" id="PF06429"/>
    </source>
</evidence>
<evidence type="ECO:0000313" key="7">
    <source>
        <dbReference type="EMBL" id="RHC15742.1"/>
    </source>
</evidence>
<dbReference type="Pfam" id="PF00460">
    <property type="entry name" value="Flg_bb_rod"/>
    <property type="match status" value="1"/>
</dbReference>
<reference evidence="6 8" key="1">
    <citation type="submission" date="2015-09" db="EMBL/GenBank/DDBJ databases">
        <authorList>
            <consortium name="Pathogen Informatics"/>
        </authorList>
    </citation>
    <scope>NUCLEOTIDE SEQUENCE [LARGE SCALE GENOMIC DNA]</scope>
    <source>
        <strain evidence="6 8">2789STDY5834960</strain>
    </source>
</reference>
<evidence type="ECO:0000313" key="6">
    <source>
        <dbReference type="EMBL" id="CUN04596.1"/>
    </source>
</evidence>
<proteinExistence type="inferred from homology"/>
<dbReference type="PROSITE" id="PS00588">
    <property type="entry name" value="FLAGELLA_BB_ROD"/>
    <property type="match status" value="1"/>
</dbReference>
<dbReference type="OrthoDB" id="9800375at2"/>
<name>A0A173TQX4_9FIRM</name>
<dbReference type="EMBL" id="CYXZ01000011">
    <property type="protein sequence ID" value="CUN04596.1"/>
    <property type="molecule type" value="Genomic_DNA"/>
</dbReference>
<dbReference type="PaxDb" id="166486-ERS852572_01662"/>
<evidence type="ECO:0000313" key="8">
    <source>
        <dbReference type="Proteomes" id="UP000095350"/>
    </source>
</evidence>
<dbReference type="InterPro" id="IPR037925">
    <property type="entry name" value="FlgE/F/G-like"/>
</dbReference>
<evidence type="ECO:0000256" key="1">
    <source>
        <dbReference type="ARBA" id="ARBA00009677"/>
    </source>
</evidence>
<keyword evidence="7" id="KW-0969">Cilium</keyword>
<evidence type="ECO:0000259" key="5">
    <source>
        <dbReference type="Pfam" id="PF22692"/>
    </source>
</evidence>
<dbReference type="InterPro" id="IPR019776">
    <property type="entry name" value="Flagellar_basal_body_rod_CS"/>
</dbReference>
<gene>
    <name evidence="6" type="primary">flgG_1</name>
    <name evidence="7" type="ORF">DW856_13575</name>
    <name evidence="6" type="ORF">ERS852572_01662</name>
</gene>
<dbReference type="PANTHER" id="PTHR30435:SF19">
    <property type="entry name" value="FLAGELLAR BASAL-BODY ROD PROTEIN FLGG"/>
    <property type="match status" value="1"/>
</dbReference>
<evidence type="ECO:0000313" key="9">
    <source>
        <dbReference type="Proteomes" id="UP000283513"/>
    </source>
</evidence>
<dbReference type="InterPro" id="IPR053967">
    <property type="entry name" value="LlgE_F_G-like_D1"/>
</dbReference>
<dbReference type="RefSeq" id="WP_055194145.1">
    <property type="nucleotide sequence ID" value="NZ_CABIYH010000011.1"/>
</dbReference>
<keyword evidence="7" id="KW-0282">Flagellum</keyword>
<dbReference type="InterPro" id="IPR020013">
    <property type="entry name" value="Flagellar_FlgE/F/G"/>
</dbReference>
<comment type="subcellular location">
    <subcellularLocation>
        <location evidence="2">Bacterial flagellum basal body</location>
    </subcellularLocation>
</comment>
<protein>
    <submittedName>
        <fullName evidence="6">Distal rod protein</fullName>
    </submittedName>
    <submittedName>
        <fullName evidence="7">Flagellar hook-basal body complex protein</fullName>
    </submittedName>
</protein>